<protein>
    <recommendedName>
        <fullName evidence="2">Homologous recombination OB-fold protein OB-fold domain-containing protein</fullName>
    </recommendedName>
</protein>
<sequence length="412" mass="44620">MHPSKLLTAAPPTTAATPPSPVSASSLAYELPCSVDHFCDAAASILHIPLSHAGEDNNRMLQGWKGRLLFASSCWVPAQKRKIQKGLIKISSSVIPGPAGAVQAVMRNRGRLTTQECLRRIDSESDHHFSGNPWLCALQFVRSRGDDVAPLSSINERVPLVVVLVKSCTPNGFGDMMVTVKDPTSTVGASVHRKVLAHAEFGKDISVGSVLVLEKVAVFSPSRSISFLNIMLNNVVKVFAKDSGPPSDQVMYPALPVLRTTPTIDIHETPGSSPFSMPQGRTEGIMSNLRINSSFKQVAGSHNDNGSEQNQEPVLEGGNSTPSLDNAGPLEVNHGGELEIEMEDQSDPPKLEGDSLAWISQGNRSTTNSVHTSQGEKIERENHLEREKQMVNQRSSIPSWTEEQLDELLAFD</sequence>
<feature type="compositionally biased region" description="Basic and acidic residues" evidence="1">
    <location>
        <begin position="374"/>
        <end position="389"/>
    </location>
</feature>
<feature type="region of interest" description="Disordered" evidence="1">
    <location>
        <begin position="297"/>
        <end position="412"/>
    </location>
</feature>
<evidence type="ECO:0000313" key="3">
    <source>
        <dbReference type="EMBL" id="KAL2342338.1"/>
    </source>
</evidence>
<dbReference type="Proteomes" id="UP001603857">
    <property type="component" value="Unassembled WGS sequence"/>
</dbReference>
<evidence type="ECO:0000313" key="4">
    <source>
        <dbReference type="Proteomes" id="UP001603857"/>
    </source>
</evidence>
<name>A0ABD1N2U6_9FABA</name>
<proteinExistence type="predicted"/>
<feature type="compositionally biased region" description="Polar residues" evidence="1">
    <location>
        <begin position="297"/>
        <end position="324"/>
    </location>
</feature>
<comment type="caution">
    <text evidence="3">The sequence shown here is derived from an EMBL/GenBank/DDBJ whole genome shotgun (WGS) entry which is preliminary data.</text>
</comment>
<feature type="compositionally biased region" description="Polar residues" evidence="1">
    <location>
        <begin position="390"/>
        <end position="402"/>
    </location>
</feature>
<dbReference type="InterPro" id="IPR028045">
    <property type="entry name" value="HROB"/>
</dbReference>
<organism evidence="3 4">
    <name type="scientific">Flemingia macrophylla</name>
    <dbReference type="NCBI Taxonomy" id="520843"/>
    <lineage>
        <taxon>Eukaryota</taxon>
        <taxon>Viridiplantae</taxon>
        <taxon>Streptophyta</taxon>
        <taxon>Embryophyta</taxon>
        <taxon>Tracheophyta</taxon>
        <taxon>Spermatophyta</taxon>
        <taxon>Magnoliopsida</taxon>
        <taxon>eudicotyledons</taxon>
        <taxon>Gunneridae</taxon>
        <taxon>Pentapetalae</taxon>
        <taxon>rosids</taxon>
        <taxon>fabids</taxon>
        <taxon>Fabales</taxon>
        <taxon>Fabaceae</taxon>
        <taxon>Papilionoideae</taxon>
        <taxon>50 kb inversion clade</taxon>
        <taxon>NPAAA clade</taxon>
        <taxon>indigoferoid/millettioid clade</taxon>
        <taxon>Phaseoleae</taxon>
        <taxon>Flemingia</taxon>
    </lineage>
</organism>
<reference evidence="3 4" key="1">
    <citation type="submission" date="2024-08" db="EMBL/GenBank/DDBJ databases">
        <title>Insights into the chromosomal genome structure of Flemingia macrophylla.</title>
        <authorList>
            <person name="Ding Y."/>
            <person name="Zhao Y."/>
            <person name="Bi W."/>
            <person name="Wu M."/>
            <person name="Zhao G."/>
            <person name="Gong Y."/>
            <person name="Li W."/>
            <person name="Zhang P."/>
        </authorList>
    </citation>
    <scope>NUCLEOTIDE SEQUENCE [LARGE SCALE GENOMIC DNA]</scope>
    <source>
        <strain evidence="3">DYQJB</strain>
        <tissue evidence="3">Leaf</tissue>
    </source>
</reference>
<accession>A0ABD1N2U6</accession>
<keyword evidence="4" id="KW-1185">Reference proteome</keyword>
<dbReference type="PANTHER" id="PTHR14523:SF1">
    <property type="entry name" value="HOMOLOGOUS RECOMBINATION OB-FOLD PROTEIN"/>
    <property type="match status" value="1"/>
</dbReference>
<gene>
    <name evidence="3" type="ORF">Fmac_003623</name>
</gene>
<dbReference type="EMBL" id="JBGMDY010000002">
    <property type="protein sequence ID" value="KAL2342338.1"/>
    <property type="molecule type" value="Genomic_DNA"/>
</dbReference>
<dbReference type="AlphaFoldDB" id="A0ABD1N2U6"/>
<evidence type="ECO:0000256" key="1">
    <source>
        <dbReference type="SAM" id="MobiDB-lite"/>
    </source>
</evidence>
<dbReference type="InterPro" id="IPR058570">
    <property type="entry name" value="HROB_OB"/>
</dbReference>
<dbReference type="PANTHER" id="PTHR14523">
    <property type="entry name" value="UNCHARACTERIZED PROTEIN C17ORF53 HOMOLOG"/>
    <property type="match status" value="1"/>
</dbReference>
<evidence type="ECO:0000259" key="2">
    <source>
        <dbReference type="Pfam" id="PF15072"/>
    </source>
</evidence>
<feature type="domain" description="Homologous recombination OB-fold protein OB-fold" evidence="2">
    <location>
        <begin position="156"/>
        <end position="241"/>
    </location>
</feature>
<feature type="region of interest" description="Disordered" evidence="1">
    <location>
        <begin position="1"/>
        <end position="21"/>
    </location>
</feature>
<dbReference type="Pfam" id="PF15072">
    <property type="entry name" value="HROB"/>
    <property type="match status" value="1"/>
</dbReference>
<feature type="compositionally biased region" description="Polar residues" evidence="1">
    <location>
        <begin position="358"/>
        <end position="373"/>
    </location>
</feature>